<keyword evidence="5 8" id="KW-1133">Transmembrane helix</keyword>
<keyword evidence="10" id="KW-1185">Reference proteome</keyword>
<evidence type="ECO:0000256" key="3">
    <source>
        <dbReference type="ARBA" id="ARBA00022692"/>
    </source>
</evidence>
<reference evidence="9 10" key="1">
    <citation type="journal article" date="2020" name="G3 (Bethesda)">
        <title>Improved Reference Genome for Cyclotella cryptica CCMP332, a Model for Cell Wall Morphogenesis, Salinity Adaptation, and Lipid Production in Diatoms (Bacillariophyta).</title>
        <authorList>
            <person name="Roberts W.R."/>
            <person name="Downey K.M."/>
            <person name="Ruck E.C."/>
            <person name="Traller J.C."/>
            <person name="Alverson A.J."/>
        </authorList>
    </citation>
    <scope>NUCLEOTIDE SEQUENCE [LARGE SCALE GENOMIC DNA]</scope>
    <source>
        <strain evidence="9 10">CCMP332</strain>
    </source>
</reference>
<dbReference type="Proteomes" id="UP001516023">
    <property type="component" value="Unassembled WGS sequence"/>
</dbReference>
<evidence type="ECO:0000256" key="6">
    <source>
        <dbReference type="ARBA" id="ARBA00023136"/>
    </source>
</evidence>
<name>A0ABD3NUN5_9STRA</name>
<dbReference type="PANTHER" id="PTHR23033">
    <property type="entry name" value="BETA1,3-GALACTOSYLTRANSFERASE"/>
    <property type="match status" value="1"/>
</dbReference>
<comment type="subcellular location">
    <subcellularLocation>
        <location evidence="1">Membrane</location>
        <topology evidence="1">Single-pass type II membrane protein</topology>
    </subcellularLocation>
</comment>
<evidence type="ECO:0000313" key="10">
    <source>
        <dbReference type="Proteomes" id="UP001516023"/>
    </source>
</evidence>
<evidence type="ECO:0000256" key="8">
    <source>
        <dbReference type="SAM" id="Phobius"/>
    </source>
</evidence>
<evidence type="ECO:0000256" key="7">
    <source>
        <dbReference type="SAM" id="MobiDB-lite"/>
    </source>
</evidence>
<feature type="transmembrane region" description="Helical" evidence="8">
    <location>
        <begin position="21"/>
        <end position="42"/>
    </location>
</feature>
<keyword evidence="4" id="KW-0735">Signal-anchor</keyword>
<comment type="caution">
    <text evidence="9">The sequence shown here is derived from an EMBL/GenBank/DDBJ whole genome shotgun (WGS) entry which is preliminary data.</text>
</comment>
<keyword evidence="3 8" id="KW-0812">Transmembrane</keyword>
<dbReference type="Gene3D" id="3.90.550.50">
    <property type="match status" value="2"/>
</dbReference>
<evidence type="ECO:0000256" key="2">
    <source>
        <dbReference type="ARBA" id="ARBA00006462"/>
    </source>
</evidence>
<dbReference type="PANTHER" id="PTHR23033:SF14">
    <property type="entry name" value="GLYCOPROTEIN-N-ACETYLGALACTOSAMINE 3-BETA-GALACTOSYLTRANSFERASE 1-RELATED"/>
    <property type="match status" value="1"/>
</dbReference>
<protein>
    <recommendedName>
        <fullName evidence="11">Hexosyltransferase</fullName>
    </recommendedName>
</protein>
<dbReference type="GO" id="GO:0016020">
    <property type="term" value="C:membrane"/>
    <property type="evidence" value="ECO:0007669"/>
    <property type="project" value="UniProtKB-SubCell"/>
</dbReference>
<organism evidence="9 10">
    <name type="scientific">Cyclotella cryptica</name>
    <dbReference type="NCBI Taxonomy" id="29204"/>
    <lineage>
        <taxon>Eukaryota</taxon>
        <taxon>Sar</taxon>
        <taxon>Stramenopiles</taxon>
        <taxon>Ochrophyta</taxon>
        <taxon>Bacillariophyta</taxon>
        <taxon>Coscinodiscophyceae</taxon>
        <taxon>Thalassiosirophycidae</taxon>
        <taxon>Stephanodiscales</taxon>
        <taxon>Stephanodiscaceae</taxon>
        <taxon>Cyclotella</taxon>
    </lineage>
</organism>
<sequence>MAPRQHPRVLNASFPRNRGELSLNSIIRICMLAASFYSLGILPPSSEKRLIRGSISERNEERAHNPDDSPNSEAPAKLEASVSPLKVENKHVNSKAVTAADIKPKENRLYCMVPFIWTPSALPNYYAIRATWGKRCHITKFFIDPIIGDNVVGFYNMTDENEAMRAALEANMSLPDDVVVLHSMKRPWHTCSVDENRENNKPIGNCRNIWEKIWRAWVYVVYGTGGSHVNGAGQNANGKTDVENAEWFVKVDADTYLFPDNLPRYVESKGWSYNDQHYFGHKLNHRQGDRKVSIIAGAAVFFSRATLVEAGRTFNTMSMERGDEEEDGTCRDAYTGTEEVVTAVCIKDYARAEAATDADGREQISLYEVELILEYNRTEQGEWWYWQGKERVPCHNNPYDCISHLPLAFHHNKDPKDLLDLDNEFYNDDPTKRKRRKGYVNAYFDKVRATMNAAQTAESVAQGDTHVLIEHSSNTKVAGKQSSIYQSSSSNKNRLYCMVPFIWTPGYLPQYHAIRATWGKRCDVLKFYIDPIIGDSNAGFQDVRVNEKADLPDDVIVVNDIKRPWNACTQQDGDEVKTCRNIWEKLWRSWRWMDDHGELDQAEWFTKVDADTYLFPEHLKRYVVEKSWLPSEHHYFGHVLRHRIQKSDAGASIVAGAAVFFSRTTLKSLAGILKDFEDGETRSAPQECKDDYTSEEEVVTAVCLKTHFGVEAQTTLDENGKELVAVAEPEDSLLWNRTEQGDCHTDKIGICNSHPLLLSRASINSLIMSGEWWYWENKPKVDPVTGAEIHQCCGDLPIAFHGYKDPQWFYLLENEFHGSSYKVKDEDSWKYKWRNPITTKAYFDRVRKAMKKTE</sequence>
<dbReference type="EMBL" id="JABMIG020000388">
    <property type="protein sequence ID" value="KAL3779442.1"/>
    <property type="molecule type" value="Genomic_DNA"/>
</dbReference>
<evidence type="ECO:0000256" key="1">
    <source>
        <dbReference type="ARBA" id="ARBA00004606"/>
    </source>
</evidence>
<evidence type="ECO:0000256" key="5">
    <source>
        <dbReference type="ARBA" id="ARBA00022989"/>
    </source>
</evidence>
<gene>
    <name evidence="9" type="ORF">HJC23_012719</name>
</gene>
<dbReference type="InterPro" id="IPR026050">
    <property type="entry name" value="C1GALT1/C1GALT1_chp1"/>
</dbReference>
<comment type="similarity">
    <text evidence="2">Belongs to the glycosyltransferase 31 family. Beta3-Gal-T subfamily.</text>
</comment>
<keyword evidence="6 8" id="KW-0472">Membrane</keyword>
<dbReference type="AlphaFoldDB" id="A0ABD3NUN5"/>
<evidence type="ECO:0008006" key="11">
    <source>
        <dbReference type="Google" id="ProtNLM"/>
    </source>
</evidence>
<evidence type="ECO:0000313" key="9">
    <source>
        <dbReference type="EMBL" id="KAL3779442.1"/>
    </source>
</evidence>
<feature type="region of interest" description="Disordered" evidence="7">
    <location>
        <begin position="57"/>
        <end position="77"/>
    </location>
</feature>
<feature type="compositionally biased region" description="Basic and acidic residues" evidence="7">
    <location>
        <begin position="57"/>
        <end position="67"/>
    </location>
</feature>
<accession>A0ABD3NUN5</accession>
<proteinExistence type="inferred from homology"/>
<evidence type="ECO:0000256" key="4">
    <source>
        <dbReference type="ARBA" id="ARBA00022968"/>
    </source>
</evidence>